<reference evidence="1" key="1">
    <citation type="journal article" date="2022" name="Res Sq">
        <title>Evolution of multicellular longitudinally dividing oral cavity symbionts (Neisseriaceae).</title>
        <authorList>
            <person name="Nyongesa S."/>
            <person name="Weber P."/>
            <person name="Bernet E."/>
            <person name="Pullido F."/>
            <person name="Nieckarz M."/>
            <person name="Delaby M."/>
            <person name="Nieves C."/>
            <person name="Viehboeck T."/>
            <person name="Krause N."/>
            <person name="Rivera-Millot A."/>
            <person name="Nakamura A."/>
            <person name="Vischer N."/>
            <person name="VanNieuwenhze M."/>
            <person name="Brun Y."/>
            <person name="Cava F."/>
            <person name="Bulgheresi S."/>
            <person name="Veyrier F."/>
        </authorList>
    </citation>
    <scope>NUCLEOTIDE SEQUENCE</scope>
    <source>
        <strain evidence="1">17694</strain>
    </source>
</reference>
<name>A0A8T9MS02_9NEIS</name>
<dbReference type="AlphaFoldDB" id="A0A8T9MS02"/>
<keyword evidence="2" id="KW-1185">Reference proteome</keyword>
<evidence type="ECO:0000313" key="1">
    <source>
        <dbReference type="EMBL" id="UOP04680.1"/>
    </source>
</evidence>
<dbReference type="RefSeq" id="WP_027010263.1">
    <property type="nucleotide sequence ID" value="NZ_CP091521.1"/>
</dbReference>
<reference evidence="1" key="2">
    <citation type="submission" date="2024-09" db="EMBL/GenBank/DDBJ databases">
        <authorList>
            <person name="Veyrier F.J."/>
        </authorList>
    </citation>
    <scope>NUCLEOTIDE SEQUENCE</scope>
    <source>
        <strain evidence="1">17694</strain>
    </source>
</reference>
<protein>
    <submittedName>
        <fullName evidence="1">Uncharacterized protein</fullName>
    </submittedName>
</protein>
<dbReference type="Proteomes" id="UP000831534">
    <property type="component" value="Chromosome"/>
</dbReference>
<dbReference type="EMBL" id="CP091521">
    <property type="protein sequence ID" value="UOP04680.1"/>
    <property type="molecule type" value="Genomic_DNA"/>
</dbReference>
<dbReference type="KEGG" id="ckh:LVJ77_10870"/>
<proteinExistence type="predicted"/>
<gene>
    <name evidence="1" type="ORF">LVJ77_10870</name>
</gene>
<accession>A0A8T9MS02</accession>
<organism evidence="1 2">
    <name type="scientific">Conchiformibius kuhniae</name>
    <dbReference type="NCBI Taxonomy" id="211502"/>
    <lineage>
        <taxon>Bacteria</taxon>
        <taxon>Pseudomonadati</taxon>
        <taxon>Pseudomonadota</taxon>
        <taxon>Betaproteobacteria</taxon>
        <taxon>Neisseriales</taxon>
        <taxon>Neisseriaceae</taxon>
        <taxon>Conchiformibius</taxon>
    </lineage>
</organism>
<sequence length="99" mass="11459">MAPLEKFVLHELQQGKKTTFDLRNKGVCSTAQTISCLKRKYGLMILTERCSCRDAAGVMHHNIARYHLLPDITKNDSIHQDQFFHPTKVVCNHIQRRLI</sequence>
<evidence type="ECO:0000313" key="2">
    <source>
        <dbReference type="Proteomes" id="UP000831534"/>
    </source>
</evidence>